<comment type="similarity">
    <text evidence="1">Belongs to the short-chain dehydrogenases/reductases (SDR) family.</text>
</comment>
<proteinExistence type="inferred from homology"/>
<sequence>MALQFLATLTFNNVYQALRGLNNTVLSDRHVQKTDLQGKWVIISGSNNGVGLEAAKSFAEWGANLILACREPPEGLGELHPTAAVKECKRLAEAQGHTSIIQWWKIDMADIESVEAFCERWLKSDRTLDILCNNAGSPSTSNTRMTKDGFQLVHQVNFLSHVLLTLRLLPSLGRSADPRIVCTTSCVHHFGVFDLDHFNGGQEMRGNDYHNNKLYFQMWLAELQFRCLKHPEYSHIRINGVHPGSVASGIWHNDLKNNDISTRALALFLRYVAINPQQGSLAITNAATSPMCGRTTSGGKYLNRIWEAPSHPYCQDSDARCKLWIKLDQVLHLREKGLLEVLAL</sequence>
<dbReference type="PANTHER" id="PTHR43157:SF31">
    <property type="entry name" value="PHOSPHATIDYLINOSITOL-GLYCAN BIOSYNTHESIS CLASS F PROTEIN"/>
    <property type="match status" value="1"/>
</dbReference>
<organism evidence="3 4">
    <name type="scientific">Penicillium frequentans</name>
    <dbReference type="NCBI Taxonomy" id="3151616"/>
    <lineage>
        <taxon>Eukaryota</taxon>
        <taxon>Fungi</taxon>
        <taxon>Dikarya</taxon>
        <taxon>Ascomycota</taxon>
        <taxon>Pezizomycotina</taxon>
        <taxon>Eurotiomycetes</taxon>
        <taxon>Eurotiomycetidae</taxon>
        <taxon>Eurotiales</taxon>
        <taxon>Aspergillaceae</taxon>
        <taxon>Penicillium</taxon>
    </lineage>
</organism>
<evidence type="ECO:0000256" key="2">
    <source>
        <dbReference type="ARBA" id="ARBA00023002"/>
    </source>
</evidence>
<evidence type="ECO:0000313" key="3">
    <source>
        <dbReference type="EMBL" id="KAJ5540833.1"/>
    </source>
</evidence>
<dbReference type="EMBL" id="JAQIZZ010000005">
    <property type="protein sequence ID" value="KAJ5540833.1"/>
    <property type="molecule type" value="Genomic_DNA"/>
</dbReference>
<evidence type="ECO:0008006" key="5">
    <source>
        <dbReference type="Google" id="ProtNLM"/>
    </source>
</evidence>
<name>A0AAD6CV90_9EURO</name>
<gene>
    <name evidence="3" type="ORF">N7494_005909</name>
</gene>
<comment type="caution">
    <text evidence="3">The sequence shown here is derived from an EMBL/GenBank/DDBJ whole genome shotgun (WGS) entry which is preliminary data.</text>
</comment>
<dbReference type="Pfam" id="PF00106">
    <property type="entry name" value="adh_short"/>
    <property type="match status" value="1"/>
</dbReference>
<dbReference type="InterPro" id="IPR002347">
    <property type="entry name" value="SDR_fam"/>
</dbReference>
<evidence type="ECO:0000256" key="1">
    <source>
        <dbReference type="ARBA" id="ARBA00006484"/>
    </source>
</evidence>
<dbReference type="SUPFAM" id="SSF51735">
    <property type="entry name" value="NAD(P)-binding Rossmann-fold domains"/>
    <property type="match status" value="1"/>
</dbReference>
<dbReference type="AlphaFoldDB" id="A0AAD6CV90"/>
<keyword evidence="4" id="KW-1185">Reference proteome</keyword>
<protein>
    <recommendedName>
        <fullName evidence="5">WW domain-containing oxidoreductase</fullName>
    </recommendedName>
</protein>
<dbReference type="InterPro" id="IPR036291">
    <property type="entry name" value="NAD(P)-bd_dom_sf"/>
</dbReference>
<keyword evidence="2" id="KW-0560">Oxidoreductase</keyword>
<dbReference type="GO" id="GO:0016491">
    <property type="term" value="F:oxidoreductase activity"/>
    <property type="evidence" value="ECO:0007669"/>
    <property type="project" value="UniProtKB-KW"/>
</dbReference>
<reference evidence="3 4" key="1">
    <citation type="journal article" date="2023" name="IMA Fungus">
        <title>Comparative genomic study of the Penicillium genus elucidates a diverse pangenome and 15 lateral gene transfer events.</title>
        <authorList>
            <person name="Petersen C."/>
            <person name="Sorensen T."/>
            <person name="Nielsen M.R."/>
            <person name="Sondergaard T.E."/>
            <person name="Sorensen J.L."/>
            <person name="Fitzpatrick D.A."/>
            <person name="Frisvad J.C."/>
            <person name="Nielsen K.L."/>
        </authorList>
    </citation>
    <scope>NUCLEOTIDE SEQUENCE [LARGE SCALE GENOMIC DNA]</scope>
    <source>
        <strain evidence="3 4">IBT 35679</strain>
    </source>
</reference>
<evidence type="ECO:0000313" key="4">
    <source>
        <dbReference type="Proteomes" id="UP001220324"/>
    </source>
</evidence>
<dbReference type="Proteomes" id="UP001220324">
    <property type="component" value="Unassembled WGS sequence"/>
</dbReference>
<dbReference type="PANTHER" id="PTHR43157">
    <property type="entry name" value="PHOSPHATIDYLINOSITOL-GLYCAN BIOSYNTHESIS CLASS F PROTEIN-RELATED"/>
    <property type="match status" value="1"/>
</dbReference>
<accession>A0AAD6CV90</accession>
<dbReference type="PRINTS" id="PR00081">
    <property type="entry name" value="GDHRDH"/>
</dbReference>
<dbReference type="Gene3D" id="3.40.50.720">
    <property type="entry name" value="NAD(P)-binding Rossmann-like Domain"/>
    <property type="match status" value="1"/>
</dbReference>